<proteinExistence type="predicted"/>
<dbReference type="AlphaFoldDB" id="A0A8S4E1B0"/>
<evidence type="ECO:0000256" key="2">
    <source>
        <dbReference type="ARBA" id="ARBA00022454"/>
    </source>
</evidence>
<keyword evidence="4" id="KW-0808">Transferase</keyword>
<dbReference type="GO" id="GO:0032259">
    <property type="term" value="P:methylation"/>
    <property type="evidence" value="ECO:0007669"/>
    <property type="project" value="UniProtKB-KW"/>
</dbReference>
<evidence type="ECO:0000256" key="1">
    <source>
        <dbReference type="ARBA" id="ARBA00004286"/>
    </source>
</evidence>
<keyword evidence="6" id="KW-0479">Metal-binding</keyword>
<dbReference type="InterPro" id="IPR003616">
    <property type="entry name" value="Post-SET_dom"/>
</dbReference>
<evidence type="ECO:0000256" key="5">
    <source>
        <dbReference type="ARBA" id="ARBA00022691"/>
    </source>
</evidence>
<dbReference type="SMART" id="SM00508">
    <property type="entry name" value="PostSET"/>
    <property type="match status" value="1"/>
</dbReference>
<evidence type="ECO:0000256" key="7">
    <source>
        <dbReference type="ARBA" id="ARBA00022833"/>
    </source>
</evidence>
<dbReference type="GO" id="GO:0008170">
    <property type="term" value="F:N-methyltransferase activity"/>
    <property type="evidence" value="ECO:0007669"/>
    <property type="project" value="UniProtKB-ARBA"/>
</dbReference>
<dbReference type="Proteomes" id="UP000653454">
    <property type="component" value="Unassembled WGS sequence"/>
</dbReference>
<dbReference type="InterPro" id="IPR001214">
    <property type="entry name" value="SET_dom"/>
</dbReference>
<dbReference type="GO" id="GO:0008270">
    <property type="term" value="F:zinc ion binding"/>
    <property type="evidence" value="ECO:0007669"/>
    <property type="project" value="InterPro"/>
</dbReference>
<organism evidence="11 12">
    <name type="scientific">Plutella xylostella</name>
    <name type="common">Diamondback moth</name>
    <name type="synonym">Plutella maculipennis</name>
    <dbReference type="NCBI Taxonomy" id="51655"/>
    <lineage>
        <taxon>Eukaryota</taxon>
        <taxon>Metazoa</taxon>
        <taxon>Ecdysozoa</taxon>
        <taxon>Arthropoda</taxon>
        <taxon>Hexapoda</taxon>
        <taxon>Insecta</taxon>
        <taxon>Pterygota</taxon>
        <taxon>Neoptera</taxon>
        <taxon>Endopterygota</taxon>
        <taxon>Lepidoptera</taxon>
        <taxon>Glossata</taxon>
        <taxon>Ditrysia</taxon>
        <taxon>Yponomeutoidea</taxon>
        <taxon>Plutellidae</taxon>
        <taxon>Plutella</taxon>
    </lineage>
</organism>
<evidence type="ECO:0000313" key="11">
    <source>
        <dbReference type="EMBL" id="CAG9107518.1"/>
    </source>
</evidence>
<dbReference type="PANTHER" id="PTHR46223:SF3">
    <property type="entry name" value="HISTONE-LYSINE N-METHYLTRANSFERASE SET-23"/>
    <property type="match status" value="1"/>
</dbReference>
<feature type="domain" description="Post-SET" evidence="10">
    <location>
        <begin position="247"/>
        <end position="263"/>
    </location>
</feature>
<gene>
    <name evidence="11" type="ORF">PLXY2_LOCUS3995</name>
</gene>
<comment type="subcellular location">
    <subcellularLocation>
        <location evidence="1">Chromosome</location>
    </subcellularLocation>
</comment>
<evidence type="ECO:0000313" key="12">
    <source>
        <dbReference type="Proteomes" id="UP000653454"/>
    </source>
</evidence>
<keyword evidence="5" id="KW-0949">S-adenosyl-L-methionine</keyword>
<reference evidence="11" key="1">
    <citation type="submission" date="2020-11" db="EMBL/GenBank/DDBJ databases">
        <authorList>
            <person name="Whiteford S."/>
        </authorList>
    </citation>
    <scope>NUCLEOTIDE SEQUENCE</scope>
</reference>
<dbReference type="PROSITE" id="PS50280">
    <property type="entry name" value="SET"/>
    <property type="match status" value="1"/>
</dbReference>
<keyword evidence="12" id="KW-1185">Reference proteome</keyword>
<dbReference type="PANTHER" id="PTHR46223">
    <property type="entry name" value="HISTONE-LYSINE N-METHYLTRANSFERASE SUV39H"/>
    <property type="match status" value="1"/>
</dbReference>
<feature type="domain" description="SET" evidence="8">
    <location>
        <begin position="105"/>
        <end position="234"/>
    </location>
</feature>
<dbReference type="SUPFAM" id="SSF82199">
    <property type="entry name" value="SET domain"/>
    <property type="match status" value="1"/>
</dbReference>
<protein>
    <submittedName>
        <fullName evidence="11">(diamondback moth) hypothetical protein</fullName>
    </submittedName>
</protein>
<dbReference type="GO" id="GO:0042054">
    <property type="term" value="F:histone methyltransferase activity"/>
    <property type="evidence" value="ECO:0007669"/>
    <property type="project" value="InterPro"/>
</dbReference>
<dbReference type="GO" id="GO:0008757">
    <property type="term" value="F:S-adenosylmethionine-dependent methyltransferase activity"/>
    <property type="evidence" value="ECO:0007669"/>
    <property type="project" value="UniProtKB-ARBA"/>
</dbReference>
<dbReference type="Pfam" id="PF05033">
    <property type="entry name" value="Pre-SET"/>
    <property type="match status" value="1"/>
</dbReference>
<dbReference type="GO" id="GO:0005694">
    <property type="term" value="C:chromosome"/>
    <property type="evidence" value="ECO:0007669"/>
    <property type="project" value="UniProtKB-SubCell"/>
</dbReference>
<evidence type="ECO:0000256" key="3">
    <source>
        <dbReference type="ARBA" id="ARBA00022603"/>
    </source>
</evidence>
<keyword evidence="7" id="KW-0862">Zinc</keyword>
<dbReference type="EMBL" id="CAJHNJ030000010">
    <property type="protein sequence ID" value="CAG9107518.1"/>
    <property type="molecule type" value="Genomic_DNA"/>
</dbReference>
<keyword evidence="3" id="KW-0489">Methyltransferase</keyword>
<evidence type="ECO:0000259" key="8">
    <source>
        <dbReference type="PROSITE" id="PS50280"/>
    </source>
</evidence>
<dbReference type="PROSITE" id="PS50868">
    <property type="entry name" value="POST_SET"/>
    <property type="match status" value="1"/>
</dbReference>
<comment type="caution">
    <text evidence="11">The sequence shown here is derived from an EMBL/GenBank/DDBJ whole genome shotgun (WGS) entry which is preliminary data.</text>
</comment>
<sequence>MEDNYSHIEESLIYILENIPGPIHTSNEYRTLLENFESQITNHCNCDQICTKSLCICVMNSGGVCYINGKLQYDTDITHPVFECNSLCPCSIDCGNRIVQKGPVEGLTIARCVETDKMSKGLGIFTSRAISSGTFICEYAGEVITKSEAMKRHSENKKYERMNYIFCLNEHSNGNVTQTFIDPSQFGNIGRYINHSCEPNCQIVPVRVDSLVPKLAIFACEDIPPGAEITFNYGALSNDQGTATEGERKPCLCGAALCSGWMPFQSY</sequence>
<dbReference type="InterPro" id="IPR050973">
    <property type="entry name" value="H3K9_Histone-Lys_N-MTase"/>
</dbReference>
<feature type="domain" description="Pre-SET" evidence="9">
    <location>
        <begin position="42"/>
        <end position="102"/>
    </location>
</feature>
<dbReference type="Pfam" id="PF00856">
    <property type="entry name" value="SET"/>
    <property type="match status" value="1"/>
</dbReference>
<evidence type="ECO:0000259" key="10">
    <source>
        <dbReference type="PROSITE" id="PS50868"/>
    </source>
</evidence>
<dbReference type="InterPro" id="IPR046341">
    <property type="entry name" value="SET_dom_sf"/>
</dbReference>
<dbReference type="Gene3D" id="2.170.270.10">
    <property type="entry name" value="SET domain"/>
    <property type="match status" value="1"/>
</dbReference>
<evidence type="ECO:0000256" key="4">
    <source>
        <dbReference type="ARBA" id="ARBA00022679"/>
    </source>
</evidence>
<name>A0A8S4E1B0_PLUXY</name>
<evidence type="ECO:0000259" key="9">
    <source>
        <dbReference type="PROSITE" id="PS50867"/>
    </source>
</evidence>
<dbReference type="GO" id="GO:0005634">
    <property type="term" value="C:nucleus"/>
    <property type="evidence" value="ECO:0007669"/>
    <property type="project" value="InterPro"/>
</dbReference>
<accession>A0A8S4E1B0</accession>
<evidence type="ECO:0000256" key="6">
    <source>
        <dbReference type="ARBA" id="ARBA00022723"/>
    </source>
</evidence>
<dbReference type="InterPro" id="IPR007728">
    <property type="entry name" value="Pre-SET_dom"/>
</dbReference>
<keyword evidence="2" id="KW-0158">Chromosome</keyword>
<dbReference type="SMART" id="SM00317">
    <property type="entry name" value="SET"/>
    <property type="match status" value="1"/>
</dbReference>
<dbReference type="PROSITE" id="PS50867">
    <property type="entry name" value="PRE_SET"/>
    <property type="match status" value="1"/>
</dbReference>